<feature type="region of interest" description="Disordered" evidence="1">
    <location>
        <begin position="198"/>
        <end position="231"/>
    </location>
</feature>
<feature type="region of interest" description="Disordered" evidence="1">
    <location>
        <begin position="429"/>
        <end position="490"/>
    </location>
</feature>
<keyword evidence="3" id="KW-1185">Reference proteome</keyword>
<name>A0AAV1II95_9CHLO</name>
<evidence type="ECO:0000313" key="3">
    <source>
        <dbReference type="Proteomes" id="UP001314263"/>
    </source>
</evidence>
<comment type="caution">
    <text evidence="2">The sequence shown here is derived from an EMBL/GenBank/DDBJ whole genome shotgun (WGS) entry which is preliminary data.</text>
</comment>
<evidence type="ECO:0000313" key="2">
    <source>
        <dbReference type="EMBL" id="CAK0786366.1"/>
    </source>
</evidence>
<gene>
    <name evidence="2" type="ORF">CVIRNUC_009579</name>
</gene>
<feature type="compositionally biased region" description="Basic and acidic residues" evidence="1">
    <location>
        <begin position="633"/>
        <end position="647"/>
    </location>
</feature>
<feature type="region of interest" description="Disordered" evidence="1">
    <location>
        <begin position="72"/>
        <end position="112"/>
    </location>
</feature>
<reference evidence="2 3" key="1">
    <citation type="submission" date="2023-10" db="EMBL/GenBank/DDBJ databases">
        <authorList>
            <person name="Maclean D."/>
            <person name="Macfadyen A."/>
        </authorList>
    </citation>
    <scope>NUCLEOTIDE SEQUENCE [LARGE SCALE GENOMIC DNA]</scope>
</reference>
<feature type="region of interest" description="Disordered" evidence="1">
    <location>
        <begin position="249"/>
        <end position="314"/>
    </location>
</feature>
<accession>A0AAV1II95</accession>
<feature type="region of interest" description="Disordered" evidence="1">
    <location>
        <begin position="508"/>
        <end position="647"/>
    </location>
</feature>
<feature type="region of interest" description="Disordered" evidence="1">
    <location>
        <begin position="331"/>
        <end position="389"/>
    </location>
</feature>
<feature type="compositionally biased region" description="Polar residues" evidence="1">
    <location>
        <begin position="526"/>
        <end position="541"/>
    </location>
</feature>
<dbReference type="AlphaFoldDB" id="A0AAV1II95"/>
<evidence type="ECO:0000256" key="1">
    <source>
        <dbReference type="SAM" id="MobiDB-lite"/>
    </source>
</evidence>
<feature type="compositionally biased region" description="Low complexity" evidence="1">
    <location>
        <begin position="458"/>
        <end position="483"/>
    </location>
</feature>
<feature type="compositionally biased region" description="Polar residues" evidence="1">
    <location>
        <begin position="429"/>
        <end position="441"/>
    </location>
</feature>
<dbReference type="Proteomes" id="UP001314263">
    <property type="component" value="Unassembled WGS sequence"/>
</dbReference>
<feature type="compositionally biased region" description="Low complexity" evidence="1">
    <location>
        <begin position="553"/>
        <end position="567"/>
    </location>
</feature>
<feature type="compositionally biased region" description="Polar residues" evidence="1">
    <location>
        <begin position="206"/>
        <end position="225"/>
    </location>
</feature>
<dbReference type="EMBL" id="CAUYUE010000014">
    <property type="protein sequence ID" value="CAK0786366.1"/>
    <property type="molecule type" value="Genomic_DNA"/>
</dbReference>
<organism evidence="2 3">
    <name type="scientific">Coccomyxa viridis</name>
    <dbReference type="NCBI Taxonomy" id="1274662"/>
    <lineage>
        <taxon>Eukaryota</taxon>
        <taxon>Viridiplantae</taxon>
        <taxon>Chlorophyta</taxon>
        <taxon>core chlorophytes</taxon>
        <taxon>Trebouxiophyceae</taxon>
        <taxon>Trebouxiophyceae incertae sedis</taxon>
        <taxon>Coccomyxaceae</taxon>
        <taxon>Coccomyxa</taxon>
    </lineage>
</organism>
<protein>
    <submittedName>
        <fullName evidence="2">Uncharacterized protein</fullName>
    </submittedName>
</protein>
<proteinExistence type="predicted"/>
<feature type="compositionally biased region" description="Polar residues" evidence="1">
    <location>
        <begin position="572"/>
        <end position="593"/>
    </location>
</feature>
<sequence>MHAPSKAAAHLGPSAHLTLRVQCEAPDCGALLEVAVPRSHIHHGQIIVRCGNCNRLLKVLLGDRYLGAAGSGGDVSHQHGGSAWAGDEAQGEGRFDAQHSGRGAAQQGVLPDPKEDANRVIEDILARSNVRVGDPAWAHRYGGAQPLPRRYAQQQGGLAGRPATPRTYVAPHISNLSYSSMLEQEAVGQAHSTGGLAHAVQHSLHSHQGSAYSDHLQYSSGTGTHASLRPASRPRLQTPADLFAHAQQTSACSEDLMQQRGHGSAGAHPQVQEPPDSLYQHVGYGSVPGYSPMHGHHYPSSSPISQGYRHDLGTGQDMYGLSTDPYDLHPEPYSRGVHGHATGEPSARLEDPKQQPQGFMGWQQPPAAHLYPSAGRKRPSTQLQADRHHSEMLAEDHRDLLRGERWKLQRVRSLSTLPSDADLLASLKQDSQGRGGQATSTEAHKAPGNPDLSGAALEQPGTQVEQEPPEQQALQQEAASQAQGLPDEAMMKQQAGYALSGFSSELSLSPNGGIAAAVPGPGMPGQSGQHASSVSLSNDAQPTLMVPSGPQSAEAAAEMAPLLATAAHHSNDPSSPRSQGSFNIFNLSPQDFSLSPMHRGQADSQQYSPTGGALSPFAMAELRFTPTPPPRGASDHADGHAAAASKD</sequence>